<comment type="subcellular location">
    <subcellularLocation>
        <location evidence="1">Membrane</location>
        <topology evidence="1">Multi-pass membrane protein</topology>
    </subcellularLocation>
</comment>
<dbReference type="InterPro" id="IPR013901">
    <property type="entry name" value="Anthrone_oxy"/>
</dbReference>
<evidence type="ECO:0000256" key="4">
    <source>
        <dbReference type="ARBA" id="ARBA00023136"/>
    </source>
</evidence>
<evidence type="ECO:0000256" key="2">
    <source>
        <dbReference type="ARBA" id="ARBA00022692"/>
    </source>
</evidence>
<feature type="transmembrane region" description="Helical" evidence="6">
    <location>
        <begin position="57"/>
        <end position="80"/>
    </location>
</feature>
<gene>
    <name evidence="7" type="ORF">GGP41_000984</name>
</gene>
<dbReference type="OMA" id="LAWCASD"/>
<feature type="transmembrane region" description="Helical" evidence="6">
    <location>
        <begin position="157"/>
        <end position="176"/>
    </location>
</feature>
<dbReference type="GO" id="GO:0016020">
    <property type="term" value="C:membrane"/>
    <property type="evidence" value="ECO:0007669"/>
    <property type="project" value="UniProtKB-SubCell"/>
</dbReference>
<reference evidence="7" key="1">
    <citation type="submission" date="2019-11" db="EMBL/GenBank/DDBJ databases">
        <title>Bipolaris sorokiniana Genome sequencing.</title>
        <authorList>
            <person name="Wang H."/>
        </authorList>
    </citation>
    <scope>NUCLEOTIDE SEQUENCE</scope>
</reference>
<dbReference type="PANTHER" id="PTHR35042">
    <property type="entry name" value="ANTHRONE OXYGENASE ENCC"/>
    <property type="match status" value="1"/>
</dbReference>
<proteinExistence type="inferred from homology"/>
<evidence type="ECO:0000313" key="8">
    <source>
        <dbReference type="Proteomes" id="UP000624244"/>
    </source>
</evidence>
<feature type="transmembrane region" description="Helical" evidence="6">
    <location>
        <begin position="92"/>
        <end position="112"/>
    </location>
</feature>
<keyword evidence="3 6" id="KW-1133">Transmembrane helix</keyword>
<evidence type="ECO:0000256" key="3">
    <source>
        <dbReference type="ARBA" id="ARBA00022989"/>
    </source>
</evidence>
<comment type="similarity">
    <text evidence="5">Belongs to the anthrone oxygenase family.</text>
</comment>
<organism evidence="7 8">
    <name type="scientific">Cochliobolus sativus</name>
    <name type="common">Common root rot and spot blotch fungus</name>
    <name type="synonym">Bipolaris sorokiniana</name>
    <dbReference type="NCBI Taxonomy" id="45130"/>
    <lineage>
        <taxon>Eukaryota</taxon>
        <taxon>Fungi</taxon>
        <taxon>Dikarya</taxon>
        <taxon>Ascomycota</taxon>
        <taxon>Pezizomycotina</taxon>
        <taxon>Dothideomycetes</taxon>
        <taxon>Pleosporomycetidae</taxon>
        <taxon>Pleosporales</taxon>
        <taxon>Pleosporineae</taxon>
        <taxon>Pleosporaceae</taxon>
        <taxon>Bipolaris</taxon>
    </lineage>
</organism>
<dbReference type="AlphaFoldDB" id="A0A8H6DXM8"/>
<dbReference type="EMBL" id="WNKQ01000004">
    <property type="protein sequence ID" value="KAF5852241.1"/>
    <property type="molecule type" value="Genomic_DNA"/>
</dbReference>
<protein>
    <recommendedName>
        <fullName evidence="9">DUF1772 domain-containing protein</fullName>
    </recommendedName>
</protein>
<evidence type="ECO:0000256" key="6">
    <source>
        <dbReference type="SAM" id="Phobius"/>
    </source>
</evidence>
<keyword evidence="4 6" id="KW-0472">Membrane</keyword>
<feature type="transmembrane region" description="Helical" evidence="6">
    <location>
        <begin position="12"/>
        <end position="37"/>
    </location>
</feature>
<dbReference type="Proteomes" id="UP000624244">
    <property type="component" value="Unassembled WGS sequence"/>
</dbReference>
<name>A0A8H6DXM8_COCSA</name>
<sequence length="195" mass="20558">MDNILTQKTPMGMVVAQTVGITVSMFLFGSNTCLSLVGIPTAMEAPAPLAVKQWYSIFTRGGAIARPLAMLSALATGYVAYNQDSSSTAFRLNLASTILLPSIVPFTLLVIAPTNAKLMAKKEELESASLEDKAIEANAAQGETVHELMDRWATLNMARTLLVGVGALCTVLAAASKREVVKLGGMAIKSGANRL</sequence>
<evidence type="ECO:0000313" key="7">
    <source>
        <dbReference type="EMBL" id="KAF5852241.1"/>
    </source>
</evidence>
<comment type="caution">
    <text evidence="7">The sequence shown here is derived from an EMBL/GenBank/DDBJ whole genome shotgun (WGS) entry which is preliminary data.</text>
</comment>
<keyword evidence="2 6" id="KW-0812">Transmembrane</keyword>
<accession>A0A8H6DXM8</accession>
<evidence type="ECO:0008006" key="9">
    <source>
        <dbReference type="Google" id="ProtNLM"/>
    </source>
</evidence>
<evidence type="ECO:0000256" key="5">
    <source>
        <dbReference type="ARBA" id="ARBA00034313"/>
    </source>
</evidence>
<dbReference type="Pfam" id="PF08592">
    <property type="entry name" value="Anthrone_oxy"/>
    <property type="match status" value="1"/>
</dbReference>
<evidence type="ECO:0000256" key="1">
    <source>
        <dbReference type="ARBA" id="ARBA00004141"/>
    </source>
</evidence>
<dbReference type="PANTHER" id="PTHR35042:SF1">
    <property type="entry name" value="DUF1772-DOMAIN-CONTAINING PROTEIN"/>
    <property type="match status" value="1"/>
</dbReference>